<protein>
    <recommendedName>
        <fullName evidence="3">DUF4276 family protein</fullName>
    </recommendedName>
</protein>
<dbReference type="EMBL" id="JAAITS010000003">
    <property type="protein sequence ID" value="NSG84140.1"/>
    <property type="molecule type" value="Genomic_DNA"/>
</dbReference>
<dbReference type="Proteomes" id="UP001644719">
    <property type="component" value="Unassembled WGS sequence"/>
</dbReference>
<keyword evidence="2" id="KW-1185">Reference proteome</keyword>
<evidence type="ECO:0000313" key="2">
    <source>
        <dbReference type="Proteomes" id="UP001644719"/>
    </source>
</evidence>
<reference evidence="1 2" key="1">
    <citation type="journal article" date="2020" name="Cell Host Microbe">
        <title>Functional and Genomic Variation between Human-Derived Isolates of Lachnospiraceae Reveals Inter- and Intra-Species Diversity.</title>
        <authorList>
            <person name="Sorbara M.T."/>
            <person name="Littmann E.R."/>
            <person name="Fontana E."/>
            <person name="Moody T.U."/>
            <person name="Kohout C.E."/>
            <person name="Gjonbalaj M."/>
            <person name="Eaton V."/>
            <person name="Seok R."/>
            <person name="Leiner I.M."/>
            <person name="Pamer E.G."/>
        </authorList>
    </citation>
    <scope>NUCLEOTIDE SEQUENCE [LARGE SCALE GENOMIC DNA]</scope>
    <source>
        <strain evidence="1 2">MSK.17.74</strain>
    </source>
</reference>
<evidence type="ECO:0000313" key="1">
    <source>
        <dbReference type="EMBL" id="NSG84140.1"/>
    </source>
</evidence>
<accession>A0ABX2H1W9</accession>
<sequence length="240" mass="27390">MARKKIIYVIVEGPSDDEALGVILNRLYDKNAVYVEITHGDITSRNGIVAGNIASKIGDMIRGYANANHYKAGDFQEVVHLIDMDGAFIPNSLVVQDENAVKPFYTENEIKSAQPDQILLRNARKSENINRICLMGKVWGSVPYRAYYMSANLDHVLYDKLNSSDKDKENDAFLFAKRYKDRLDEFLQFIADSEFSVVGDFKDSWEFIKEGKHSLERHTNLGICFKEIREERMANSCDSD</sequence>
<proteinExistence type="predicted"/>
<organism evidence="1 2">
    <name type="scientific">Blautia faecis</name>
    <dbReference type="NCBI Taxonomy" id="871665"/>
    <lineage>
        <taxon>Bacteria</taxon>
        <taxon>Bacillati</taxon>
        <taxon>Bacillota</taxon>
        <taxon>Clostridia</taxon>
        <taxon>Lachnospirales</taxon>
        <taxon>Lachnospiraceae</taxon>
        <taxon>Blautia</taxon>
    </lineage>
</organism>
<evidence type="ECO:0008006" key="3">
    <source>
        <dbReference type="Google" id="ProtNLM"/>
    </source>
</evidence>
<dbReference type="RefSeq" id="WP_173716767.1">
    <property type="nucleotide sequence ID" value="NZ_JAAINN010000024.1"/>
</dbReference>
<gene>
    <name evidence="1" type="ORF">G5B17_01520</name>
</gene>
<comment type="caution">
    <text evidence="1">The sequence shown here is derived from an EMBL/GenBank/DDBJ whole genome shotgun (WGS) entry which is preliminary data.</text>
</comment>
<name>A0ABX2H1W9_9FIRM</name>